<dbReference type="Proteomes" id="UP000827974">
    <property type="component" value="Segment"/>
</dbReference>
<gene>
    <name evidence="1" type="ORF">pEaSNUABM2_00116</name>
</gene>
<sequence>MLLFLVSMLAIAMFGLLLAWSNRPHDVNLFVTHSGSPAKADGHLHRA</sequence>
<name>A0AAE7XPE1_9CAUD</name>
<reference evidence="1 2" key="1">
    <citation type="submission" date="2021-06" db="EMBL/GenBank/DDBJ databases">
        <title>Complete genome sequence of Erwinia phage pEa_SNUABM_2.</title>
        <authorList>
            <person name="Kim S.G."/>
            <person name="Park S.C."/>
        </authorList>
    </citation>
    <scope>NUCLEOTIDE SEQUENCE [LARGE SCALE GENOMIC DNA]</scope>
</reference>
<keyword evidence="2" id="KW-1185">Reference proteome</keyword>
<accession>A0AAE7XPE1</accession>
<proteinExistence type="predicted"/>
<evidence type="ECO:0000313" key="2">
    <source>
        <dbReference type="Proteomes" id="UP000827974"/>
    </source>
</evidence>
<protein>
    <submittedName>
        <fullName evidence="1">Uncharacterized protein</fullName>
    </submittedName>
</protein>
<evidence type="ECO:0000313" key="1">
    <source>
        <dbReference type="EMBL" id="QZE59360.1"/>
    </source>
</evidence>
<dbReference type="EMBL" id="MZ443786">
    <property type="protein sequence ID" value="QZE59360.1"/>
    <property type="molecule type" value="Genomic_DNA"/>
</dbReference>
<organism evidence="1 2">
    <name type="scientific">Erwinia phage pEa_SNUABM_2</name>
    <dbReference type="NCBI Taxonomy" id="2869547"/>
    <lineage>
        <taxon>Viruses</taxon>
        <taxon>Duplodnaviria</taxon>
        <taxon>Heunggongvirae</taxon>
        <taxon>Uroviricota</taxon>
        <taxon>Caudoviricetes</taxon>
        <taxon>Alexandravirus</taxon>
        <taxon>Alexandravirus SNUABM2</taxon>
    </lineage>
</organism>